<sequence length="264" mass="30127">MMKNSLLLTRALRPVLQAGPRRTLATEAGPSHRIVASVILQRNPSILPEATPFEKLYHSYKEELDRRASAPFAAEFYFKKGSIGEKEWQARQKVYAARAKEGWQTVLSEEPIAETTSESVGPSVTEADQKQDVKSLDRALAESLYLLVKKPRTEHAWQFPQGGMVPDEKLHQAARRELGEECGQDMDVWFVGRGPVGHYTYPYPKEHAKKIEAEMAKVFFLRAYIFAGQVKVNKKEVTDFAWLKKDEIPKYVSREYWAAVKDLL</sequence>
<organism evidence="10 11">
    <name type="scientific">Tieghemiomyces parasiticus</name>
    <dbReference type="NCBI Taxonomy" id="78921"/>
    <lineage>
        <taxon>Eukaryota</taxon>
        <taxon>Fungi</taxon>
        <taxon>Fungi incertae sedis</taxon>
        <taxon>Zoopagomycota</taxon>
        <taxon>Kickxellomycotina</taxon>
        <taxon>Dimargaritomycetes</taxon>
        <taxon>Dimargaritales</taxon>
        <taxon>Dimargaritaceae</taxon>
        <taxon>Tieghemiomyces</taxon>
    </lineage>
</organism>
<dbReference type="PROSITE" id="PS00893">
    <property type="entry name" value="NUDIX_BOX"/>
    <property type="match status" value="1"/>
</dbReference>
<protein>
    <recommendedName>
        <fullName evidence="8">Large ribosomal subunit protein mL46</fullName>
    </recommendedName>
</protein>
<evidence type="ECO:0000313" key="11">
    <source>
        <dbReference type="Proteomes" id="UP001150569"/>
    </source>
</evidence>
<evidence type="ECO:0000256" key="6">
    <source>
        <dbReference type="ARBA" id="ARBA00023128"/>
    </source>
</evidence>
<dbReference type="Pfam" id="PF00293">
    <property type="entry name" value="NUDIX"/>
    <property type="match status" value="1"/>
</dbReference>
<dbReference type="GO" id="GO:0003735">
    <property type="term" value="F:structural constituent of ribosome"/>
    <property type="evidence" value="ECO:0007669"/>
    <property type="project" value="InterPro"/>
</dbReference>
<keyword evidence="7" id="KW-0687">Ribonucleoprotein</keyword>
<dbReference type="EMBL" id="JANBPT010000132">
    <property type="protein sequence ID" value="KAJ1927137.1"/>
    <property type="molecule type" value="Genomic_DNA"/>
</dbReference>
<keyword evidence="4" id="KW-0809">Transit peptide</keyword>
<keyword evidence="5" id="KW-0689">Ribosomal protein</keyword>
<dbReference type="GO" id="GO:0005762">
    <property type="term" value="C:mitochondrial large ribosomal subunit"/>
    <property type="evidence" value="ECO:0007669"/>
    <property type="project" value="TreeGrafter"/>
</dbReference>
<evidence type="ECO:0000256" key="5">
    <source>
        <dbReference type="ARBA" id="ARBA00022980"/>
    </source>
</evidence>
<dbReference type="PANTHER" id="PTHR13124:SF12">
    <property type="entry name" value="LARGE RIBOSOMAL SUBUNIT PROTEIN ML46"/>
    <property type="match status" value="1"/>
</dbReference>
<dbReference type="PROSITE" id="PS51462">
    <property type="entry name" value="NUDIX"/>
    <property type="match status" value="1"/>
</dbReference>
<evidence type="ECO:0000256" key="3">
    <source>
        <dbReference type="ARBA" id="ARBA00022801"/>
    </source>
</evidence>
<keyword evidence="3" id="KW-0378">Hydrolase</keyword>
<accession>A0A9W8DWP3</accession>
<dbReference type="SUPFAM" id="SSF55811">
    <property type="entry name" value="Nudix"/>
    <property type="match status" value="1"/>
</dbReference>
<comment type="caution">
    <text evidence="10">The sequence shown here is derived from an EMBL/GenBank/DDBJ whole genome shotgun (WGS) entry which is preliminary data.</text>
</comment>
<comment type="similarity">
    <text evidence="2">Belongs to the mitochondrion-specific ribosomal protein mL46 family.</text>
</comment>
<keyword evidence="11" id="KW-1185">Reference proteome</keyword>
<dbReference type="CDD" id="cd04661">
    <property type="entry name" value="NUDIX_MRP_L46"/>
    <property type="match status" value="1"/>
</dbReference>
<reference evidence="10" key="1">
    <citation type="submission" date="2022-07" db="EMBL/GenBank/DDBJ databases">
        <title>Phylogenomic reconstructions and comparative analyses of Kickxellomycotina fungi.</title>
        <authorList>
            <person name="Reynolds N.K."/>
            <person name="Stajich J.E."/>
            <person name="Barry K."/>
            <person name="Grigoriev I.V."/>
            <person name="Crous P."/>
            <person name="Smith M.E."/>
        </authorList>
    </citation>
    <scope>NUCLEOTIDE SEQUENCE</scope>
    <source>
        <strain evidence="10">RSA 861</strain>
    </source>
</reference>
<evidence type="ECO:0000259" key="9">
    <source>
        <dbReference type="PROSITE" id="PS51462"/>
    </source>
</evidence>
<dbReference type="FunFam" id="3.90.79.10:FF:000018">
    <property type="entry name" value="39S ribosomal protein L46, mitochondrial"/>
    <property type="match status" value="1"/>
</dbReference>
<dbReference type="OrthoDB" id="414075at2759"/>
<dbReference type="GO" id="GO:0005743">
    <property type="term" value="C:mitochondrial inner membrane"/>
    <property type="evidence" value="ECO:0007669"/>
    <property type="project" value="UniProtKB-ARBA"/>
</dbReference>
<dbReference type="GO" id="GO:0016787">
    <property type="term" value="F:hydrolase activity"/>
    <property type="evidence" value="ECO:0007669"/>
    <property type="project" value="UniProtKB-KW"/>
</dbReference>
<dbReference type="Pfam" id="PF11788">
    <property type="entry name" value="MRP-L46"/>
    <property type="match status" value="1"/>
</dbReference>
<dbReference type="PANTHER" id="PTHR13124">
    <property type="entry name" value="39S RIBOSOMAL PROTEIN L46, MITOCHONDRIAL PRECURSOR-RELATED"/>
    <property type="match status" value="1"/>
</dbReference>
<dbReference type="InterPro" id="IPR000086">
    <property type="entry name" value="NUDIX_hydrolase_dom"/>
</dbReference>
<evidence type="ECO:0000256" key="4">
    <source>
        <dbReference type="ARBA" id="ARBA00022946"/>
    </source>
</evidence>
<gene>
    <name evidence="10" type="ORF">IWQ60_003188</name>
</gene>
<dbReference type="Proteomes" id="UP001150569">
    <property type="component" value="Unassembled WGS sequence"/>
</dbReference>
<evidence type="ECO:0000313" key="10">
    <source>
        <dbReference type="EMBL" id="KAJ1927137.1"/>
    </source>
</evidence>
<dbReference type="InterPro" id="IPR020084">
    <property type="entry name" value="NUDIX_hydrolase_CS"/>
</dbReference>
<dbReference type="InterPro" id="IPR021757">
    <property type="entry name" value="Ribosomal_mL46_N"/>
</dbReference>
<evidence type="ECO:0000256" key="8">
    <source>
        <dbReference type="ARBA" id="ARBA00035190"/>
    </source>
</evidence>
<evidence type="ECO:0000256" key="7">
    <source>
        <dbReference type="ARBA" id="ARBA00023274"/>
    </source>
</evidence>
<keyword evidence="6" id="KW-0496">Mitochondrion</keyword>
<comment type="subcellular location">
    <subcellularLocation>
        <location evidence="1">Mitochondrion</location>
    </subcellularLocation>
</comment>
<evidence type="ECO:0000256" key="2">
    <source>
        <dbReference type="ARBA" id="ARBA00009070"/>
    </source>
</evidence>
<dbReference type="Gene3D" id="3.90.79.10">
    <property type="entry name" value="Nucleoside Triphosphate Pyrophosphohydrolase"/>
    <property type="match status" value="1"/>
</dbReference>
<dbReference type="InterPro" id="IPR015797">
    <property type="entry name" value="NUDIX_hydrolase-like_dom_sf"/>
</dbReference>
<feature type="domain" description="Nudix hydrolase" evidence="9">
    <location>
        <begin position="30"/>
        <end position="264"/>
    </location>
</feature>
<dbReference type="AlphaFoldDB" id="A0A9W8DWP3"/>
<evidence type="ECO:0000256" key="1">
    <source>
        <dbReference type="ARBA" id="ARBA00004173"/>
    </source>
</evidence>
<dbReference type="InterPro" id="IPR040008">
    <property type="entry name" value="Ribosomal_mL46"/>
</dbReference>
<dbReference type="InterPro" id="IPR033650">
    <property type="entry name" value="Ribosomal_mL46_NUDIX"/>
</dbReference>
<proteinExistence type="inferred from homology"/>
<name>A0A9W8DWP3_9FUNG</name>